<name>A0ABN9ZAF6_PIPNA</name>
<feature type="region of interest" description="Disordered" evidence="1">
    <location>
        <begin position="1"/>
        <end position="32"/>
    </location>
</feature>
<evidence type="ECO:0000313" key="2">
    <source>
        <dbReference type="EMBL" id="CAK6435300.1"/>
    </source>
</evidence>
<evidence type="ECO:0000256" key="1">
    <source>
        <dbReference type="SAM" id="MobiDB-lite"/>
    </source>
</evidence>
<dbReference type="EMBL" id="OY882869">
    <property type="protein sequence ID" value="CAK6435300.1"/>
    <property type="molecule type" value="Genomic_DNA"/>
</dbReference>
<dbReference type="Proteomes" id="UP001314169">
    <property type="component" value="Chromosome 12"/>
</dbReference>
<evidence type="ECO:0000313" key="3">
    <source>
        <dbReference type="Proteomes" id="UP001314169"/>
    </source>
</evidence>
<sequence>MPLHPAQGFSLVGPGEQPWQGPPPPQGTEKPDVQFQLQPLRCHNLHATPSGLSKEQLEHQCHSTPFLQCHLCLRQHPGHLPAGHPLLPLPAPVCPLSTPRSQKPSAHLPPSGSQTLFANLGIAVLLGSVAK</sequence>
<protein>
    <submittedName>
        <fullName evidence="2">Uncharacterized protein</fullName>
    </submittedName>
</protein>
<proteinExistence type="predicted"/>
<keyword evidence="3" id="KW-1185">Reference proteome</keyword>
<reference evidence="2" key="1">
    <citation type="submission" date="2023-12" db="EMBL/GenBank/DDBJ databases">
        <authorList>
            <person name="Brown T."/>
        </authorList>
    </citation>
    <scope>NUCLEOTIDE SEQUENCE</scope>
</reference>
<accession>A0ABN9ZAF6</accession>
<gene>
    <name evidence="2" type="ORF">MPIPNATIZW_LOCUS3606</name>
</gene>
<organism evidence="2 3">
    <name type="scientific">Pipistrellus nathusii</name>
    <name type="common">Nathusius' pipistrelle</name>
    <dbReference type="NCBI Taxonomy" id="59473"/>
    <lineage>
        <taxon>Eukaryota</taxon>
        <taxon>Metazoa</taxon>
        <taxon>Chordata</taxon>
        <taxon>Craniata</taxon>
        <taxon>Vertebrata</taxon>
        <taxon>Euteleostomi</taxon>
        <taxon>Mammalia</taxon>
        <taxon>Eutheria</taxon>
        <taxon>Laurasiatheria</taxon>
        <taxon>Chiroptera</taxon>
        <taxon>Yangochiroptera</taxon>
        <taxon>Vespertilionidae</taxon>
        <taxon>Pipistrellus</taxon>
    </lineage>
</organism>